<evidence type="ECO:0000256" key="1">
    <source>
        <dbReference type="ARBA" id="ARBA00004141"/>
    </source>
</evidence>
<dbReference type="PANTHER" id="PTHR43791:SF40">
    <property type="entry name" value="THIAMINE PATHWAY TRANSPORTER THI73"/>
    <property type="match status" value="1"/>
</dbReference>
<feature type="transmembrane region" description="Helical" evidence="7">
    <location>
        <begin position="153"/>
        <end position="172"/>
    </location>
</feature>
<feature type="transmembrane region" description="Helical" evidence="7">
    <location>
        <begin position="382"/>
        <end position="402"/>
    </location>
</feature>
<evidence type="ECO:0000313" key="9">
    <source>
        <dbReference type="Proteomes" id="UP000504637"/>
    </source>
</evidence>
<feature type="transmembrane region" description="Helical" evidence="7">
    <location>
        <begin position="355"/>
        <end position="375"/>
    </location>
</feature>
<feature type="transmembrane region" description="Helical" evidence="7">
    <location>
        <begin position="124"/>
        <end position="146"/>
    </location>
</feature>
<dbReference type="SUPFAM" id="SSF103473">
    <property type="entry name" value="MFS general substrate transporter"/>
    <property type="match status" value="1"/>
</dbReference>
<organism evidence="10">
    <name type="scientific">Dissoconium aciculare CBS 342.82</name>
    <dbReference type="NCBI Taxonomy" id="1314786"/>
    <lineage>
        <taxon>Eukaryota</taxon>
        <taxon>Fungi</taxon>
        <taxon>Dikarya</taxon>
        <taxon>Ascomycota</taxon>
        <taxon>Pezizomycotina</taxon>
        <taxon>Dothideomycetes</taxon>
        <taxon>Dothideomycetidae</taxon>
        <taxon>Mycosphaerellales</taxon>
        <taxon>Dissoconiaceae</taxon>
        <taxon>Dissoconium</taxon>
    </lineage>
</organism>
<dbReference type="InterPro" id="IPR011701">
    <property type="entry name" value="MFS"/>
</dbReference>
<dbReference type="PANTHER" id="PTHR43791">
    <property type="entry name" value="PERMEASE-RELATED"/>
    <property type="match status" value="1"/>
</dbReference>
<evidence type="ECO:0000313" key="10">
    <source>
        <dbReference type="RefSeq" id="XP_033455526.1"/>
    </source>
</evidence>
<gene>
    <name evidence="10" type="ORF">K489DRAFT_327516</name>
</gene>
<comment type="subcellular location">
    <subcellularLocation>
        <location evidence="1">Membrane</location>
        <topology evidence="1">Multi-pass membrane protein</topology>
    </subcellularLocation>
</comment>
<evidence type="ECO:0000256" key="3">
    <source>
        <dbReference type="ARBA" id="ARBA00022692"/>
    </source>
</evidence>
<dbReference type="AlphaFoldDB" id="A0A6J3LRR1"/>
<dbReference type="OrthoDB" id="6730379at2759"/>
<feature type="transmembrane region" description="Helical" evidence="7">
    <location>
        <begin position="244"/>
        <end position="268"/>
    </location>
</feature>
<feature type="transmembrane region" description="Helical" evidence="7">
    <location>
        <begin position="408"/>
        <end position="430"/>
    </location>
</feature>
<protein>
    <submittedName>
        <fullName evidence="10">MFS general substrate transporter</fullName>
    </submittedName>
</protein>
<feature type="region of interest" description="Disordered" evidence="6">
    <location>
        <begin position="1"/>
        <end position="41"/>
    </location>
</feature>
<feature type="compositionally biased region" description="Basic and acidic residues" evidence="6">
    <location>
        <begin position="1"/>
        <end position="29"/>
    </location>
</feature>
<dbReference type="RefSeq" id="XP_033455526.1">
    <property type="nucleotide sequence ID" value="XM_033601996.1"/>
</dbReference>
<feature type="transmembrane region" description="Helical" evidence="7">
    <location>
        <begin position="479"/>
        <end position="496"/>
    </location>
</feature>
<dbReference type="Pfam" id="PF07690">
    <property type="entry name" value="MFS_1"/>
    <property type="match status" value="1"/>
</dbReference>
<dbReference type="GO" id="GO:0022857">
    <property type="term" value="F:transmembrane transporter activity"/>
    <property type="evidence" value="ECO:0007669"/>
    <property type="project" value="InterPro"/>
</dbReference>
<keyword evidence="9" id="KW-1185">Reference proteome</keyword>
<evidence type="ECO:0000259" key="8">
    <source>
        <dbReference type="PROSITE" id="PS50850"/>
    </source>
</evidence>
<accession>A0A6J3LRR1</accession>
<evidence type="ECO:0000256" key="4">
    <source>
        <dbReference type="ARBA" id="ARBA00022989"/>
    </source>
</evidence>
<proteinExistence type="predicted"/>
<reference evidence="10" key="3">
    <citation type="submission" date="2025-08" db="UniProtKB">
        <authorList>
            <consortium name="RefSeq"/>
        </authorList>
    </citation>
    <scope>IDENTIFICATION</scope>
    <source>
        <strain evidence="10">CBS 342.82</strain>
    </source>
</reference>
<feature type="transmembrane region" description="Helical" evidence="7">
    <location>
        <begin position="178"/>
        <end position="201"/>
    </location>
</feature>
<feature type="domain" description="Major facilitator superfamily (MFS) profile" evidence="8">
    <location>
        <begin position="87"/>
        <end position="503"/>
    </location>
</feature>
<keyword evidence="5 7" id="KW-0472">Membrane</keyword>
<dbReference type="InterPro" id="IPR036259">
    <property type="entry name" value="MFS_trans_sf"/>
</dbReference>
<reference evidence="10" key="1">
    <citation type="submission" date="2020-01" db="EMBL/GenBank/DDBJ databases">
        <authorList>
            <consortium name="DOE Joint Genome Institute"/>
            <person name="Haridas S."/>
            <person name="Albert R."/>
            <person name="Binder M."/>
            <person name="Bloem J."/>
            <person name="Labutti K."/>
            <person name="Salamov A."/>
            <person name="Andreopoulos B."/>
            <person name="Baker S.E."/>
            <person name="Barry K."/>
            <person name="Bills G."/>
            <person name="Bluhm B.H."/>
            <person name="Cannon C."/>
            <person name="Castanera R."/>
            <person name="Culley D.E."/>
            <person name="Daum C."/>
            <person name="Ezra D."/>
            <person name="Gonzalez J.B."/>
            <person name="Henrissat B."/>
            <person name="Kuo A."/>
            <person name="Liang C."/>
            <person name="Lipzen A."/>
            <person name="Lutzoni F."/>
            <person name="Magnuson J."/>
            <person name="Mondo S."/>
            <person name="Nolan M."/>
            <person name="Ohm R."/>
            <person name="Pangilinan J."/>
            <person name="Park H.-J."/>
            <person name="Ramirez L."/>
            <person name="Alfaro M."/>
            <person name="Sun H."/>
            <person name="Tritt A."/>
            <person name="Yoshinaga Y."/>
            <person name="Zwiers L.-H."/>
            <person name="Turgeon B.G."/>
            <person name="Goodwin S.B."/>
            <person name="Spatafora J.W."/>
            <person name="Crous P.W."/>
            <person name="Grigoriev I.V."/>
        </authorList>
    </citation>
    <scope>NUCLEOTIDE SEQUENCE</scope>
    <source>
        <strain evidence="10">CBS 342.82</strain>
    </source>
</reference>
<feature type="transmembrane region" description="Helical" evidence="7">
    <location>
        <begin position="213"/>
        <end position="232"/>
    </location>
</feature>
<dbReference type="InterPro" id="IPR020846">
    <property type="entry name" value="MFS_dom"/>
</dbReference>
<evidence type="ECO:0000256" key="7">
    <source>
        <dbReference type="SAM" id="Phobius"/>
    </source>
</evidence>
<dbReference type="Gene3D" id="1.20.1250.20">
    <property type="entry name" value="MFS general substrate transporter like domains"/>
    <property type="match status" value="2"/>
</dbReference>
<dbReference type="GeneID" id="54359796"/>
<evidence type="ECO:0000256" key="5">
    <source>
        <dbReference type="ARBA" id="ARBA00023136"/>
    </source>
</evidence>
<evidence type="ECO:0000256" key="6">
    <source>
        <dbReference type="SAM" id="MobiDB-lite"/>
    </source>
</evidence>
<dbReference type="Proteomes" id="UP000504637">
    <property type="component" value="Unplaced"/>
</dbReference>
<dbReference type="PROSITE" id="PS50850">
    <property type="entry name" value="MFS"/>
    <property type="match status" value="1"/>
</dbReference>
<keyword evidence="4 7" id="KW-1133">Transmembrane helix</keyword>
<evidence type="ECO:0000256" key="2">
    <source>
        <dbReference type="ARBA" id="ARBA00022448"/>
    </source>
</evidence>
<name>A0A6J3LRR1_9PEZI</name>
<dbReference type="GO" id="GO:0016020">
    <property type="term" value="C:membrane"/>
    <property type="evidence" value="ECO:0007669"/>
    <property type="project" value="UniProtKB-SubCell"/>
</dbReference>
<sequence length="537" mass="58951">MEHKTADHHFLPRSSDCEKSDNNTDDHSRSGTTASHVTPLSKPEVHENLADALTSPRDHGAKSRTVLDLDVDPVRLRRLQWKIDLHILPFLMFGLLLNFMDKALYNYAQVMGFIADLHLKGNDISNAASAFYLAVLVAVIPTVYCLQRFPTAVWLALSLFCWGICVACHAAIQDYTGLVVVRVLSGISEAAVPSCLMLLTGQFYTRKEQPVRFSIWYCGMGLGQIFGGLISWGSQHIPADSPLASWRIMFLAVGIFTSLIGVAVFFLVPSTPMQAWFLGEDEKILLLLHIRENQTPISETDTQFQPRQILEALTDLHVWLPWLVVVLHLSGAATISTFSSMLIRGFGFDAKTATLLNMPSGLVNMISTLFSGMGATLFGQRWAWATFASVVSILGASLLAFLPHSNQAGLVASIYLVNAISGATPLVMQWLVGNTAGHTKRAFTSASLSAAFALGSFIGPQTFRAADAPGYQPAKVASVVLWSVATVLVILLMICCRTVNAIRDRKAEGNDAERTPQAENDFVRLTDKQNPNFRYQY</sequence>
<reference evidence="10" key="2">
    <citation type="submission" date="2020-04" db="EMBL/GenBank/DDBJ databases">
        <authorList>
            <consortium name="NCBI Genome Project"/>
        </authorList>
    </citation>
    <scope>NUCLEOTIDE SEQUENCE</scope>
    <source>
        <strain evidence="10">CBS 342.82</strain>
    </source>
</reference>
<feature type="transmembrane region" description="Helical" evidence="7">
    <location>
        <begin position="442"/>
        <end position="459"/>
    </location>
</feature>
<feature type="transmembrane region" description="Helical" evidence="7">
    <location>
        <begin position="319"/>
        <end position="343"/>
    </location>
</feature>
<feature type="transmembrane region" description="Helical" evidence="7">
    <location>
        <begin position="85"/>
        <end position="104"/>
    </location>
</feature>
<keyword evidence="3 7" id="KW-0812">Transmembrane</keyword>
<keyword evidence="2" id="KW-0813">Transport</keyword>